<dbReference type="AlphaFoldDB" id="A0A926E1D6"/>
<proteinExistence type="predicted"/>
<sequence length="62" mass="7295">MPIFCENCFCIYWRASTCAFDEISLDAQGSCQDCIYLDLPEEQLQQYEREWDGLCGEANWNE</sequence>
<name>A0A926E1D6_9FIRM</name>
<accession>A0A926E1D6</accession>
<dbReference type="EMBL" id="JACRST010000017">
    <property type="protein sequence ID" value="MBC8547344.1"/>
    <property type="molecule type" value="Genomic_DNA"/>
</dbReference>
<organism evidence="1 2">
    <name type="scientific">Ligaoa zhengdingensis</name>
    <dbReference type="NCBI Taxonomy" id="2763658"/>
    <lineage>
        <taxon>Bacteria</taxon>
        <taxon>Bacillati</taxon>
        <taxon>Bacillota</taxon>
        <taxon>Clostridia</taxon>
        <taxon>Eubacteriales</taxon>
        <taxon>Oscillospiraceae</taxon>
        <taxon>Ligaoa</taxon>
    </lineage>
</organism>
<evidence type="ECO:0000313" key="1">
    <source>
        <dbReference type="EMBL" id="MBC8547344.1"/>
    </source>
</evidence>
<keyword evidence="2" id="KW-1185">Reference proteome</keyword>
<reference evidence="1" key="1">
    <citation type="submission" date="2020-08" db="EMBL/GenBank/DDBJ databases">
        <title>Genome public.</title>
        <authorList>
            <person name="Liu C."/>
            <person name="Sun Q."/>
        </authorList>
    </citation>
    <scope>NUCLEOTIDE SEQUENCE</scope>
    <source>
        <strain evidence="1">NSJ-31</strain>
    </source>
</reference>
<dbReference type="Proteomes" id="UP000653127">
    <property type="component" value="Unassembled WGS sequence"/>
</dbReference>
<comment type="caution">
    <text evidence="1">The sequence shown here is derived from an EMBL/GenBank/DDBJ whole genome shotgun (WGS) entry which is preliminary data.</text>
</comment>
<gene>
    <name evidence="1" type="ORF">H8711_10450</name>
</gene>
<dbReference type="RefSeq" id="WP_249283388.1">
    <property type="nucleotide sequence ID" value="NZ_JACRST010000017.1"/>
</dbReference>
<protein>
    <submittedName>
        <fullName evidence="1">Uncharacterized protein</fullName>
    </submittedName>
</protein>
<evidence type="ECO:0000313" key="2">
    <source>
        <dbReference type="Proteomes" id="UP000653127"/>
    </source>
</evidence>